<name>A0A0F4ZCB6_9PEZI</name>
<keyword evidence="6" id="KW-0732">Signal</keyword>
<feature type="region of interest" description="Disordered" evidence="5">
    <location>
        <begin position="592"/>
        <end position="650"/>
    </location>
</feature>
<evidence type="ECO:0000313" key="8">
    <source>
        <dbReference type="Proteomes" id="UP000033483"/>
    </source>
</evidence>
<gene>
    <name evidence="7" type="ORF">TD95_005264</name>
</gene>
<feature type="compositionally biased region" description="Basic and acidic residues" evidence="5">
    <location>
        <begin position="974"/>
        <end position="1012"/>
    </location>
</feature>
<feature type="compositionally biased region" description="Acidic residues" evidence="5">
    <location>
        <begin position="827"/>
        <end position="836"/>
    </location>
</feature>
<dbReference type="Gene3D" id="1.20.1270.10">
    <property type="match status" value="1"/>
</dbReference>
<dbReference type="Pfam" id="PF00012">
    <property type="entry name" value="HSP70"/>
    <property type="match status" value="1"/>
</dbReference>
<comment type="caution">
    <text evidence="7">The sequence shown here is derived from an EMBL/GenBank/DDBJ whole genome shotgun (WGS) entry which is preliminary data.</text>
</comment>
<dbReference type="FunFam" id="3.90.640.10:FF:000039">
    <property type="entry name" value="Hsp70 family chaperone Lhs1/Orp150"/>
    <property type="match status" value="1"/>
</dbReference>
<keyword evidence="2" id="KW-0067">ATP-binding</keyword>
<dbReference type="FunFam" id="3.30.420.40:FF:000171">
    <property type="entry name" value="Heat shock 70 kDa protein 4"/>
    <property type="match status" value="1"/>
</dbReference>
<feature type="compositionally biased region" description="Low complexity" evidence="5">
    <location>
        <begin position="610"/>
        <end position="644"/>
    </location>
</feature>
<dbReference type="PRINTS" id="PR00301">
    <property type="entry name" value="HEATSHOCK70"/>
</dbReference>
<dbReference type="Proteomes" id="UP000033483">
    <property type="component" value="Unassembled WGS sequence"/>
</dbReference>
<feature type="chain" id="PRO_5005436257" evidence="6">
    <location>
        <begin position="24"/>
        <end position="1012"/>
    </location>
</feature>
<feature type="region of interest" description="Disordered" evidence="5">
    <location>
        <begin position="916"/>
        <end position="1012"/>
    </location>
</feature>
<dbReference type="PANTHER" id="PTHR45639">
    <property type="entry name" value="HSC70CB, ISOFORM G-RELATED"/>
    <property type="match status" value="1"/>
</dbReference>
<dbReference type="CDD" id="cd10230">
    <property type="entry name" value="ASKHA_NBD_HSP70_HYOU1"/>
    <property type="match status" value="1"/>
</dbReference>
<evidence type="ECO:0000256" key="5">
    <source>
        <dbReference type="SAM" id="MobiDB-lite"/>
    </source>
</evidence>
<dbReference type="GO" id="GO:0034663">
    <property type="term" value="C:endoplasmic reticulum chaperone complex"/>
    <property type="evidence" value="ECO:0007669"/>
    <property type="project" value="TreeGrafter"/>
</dbReference>
<dbReference type="SUPFAM" id="SSF100934">
    <property type="entry name" value="Heat shock protein 70kD (HSP70), C-terminal subdomain"/>
    <property type="match status" value="1"/>
</dbReference>
<evidence type="ECO:0000313" key="7">
    <source>
        <dbReference type="EMBL" id="KKA27538.1"/>
    </source>
</evidence>
<dbReference type="AlphaFoldDB" id="A0A0F4ZCB6"/>
<proteinExistence type="predicted"/>
<dbReference type="GO" id="GO:0030968">
    <property type="term" value="P:endoplasmic reticulum unfolded protein response"/>
    <property type="evidence" value="ECO:0007669"/>
    <property type="project" value="TreeGrafter"/>
</dbReference>
<dbReference type="OrthoDB" id="10262720at2759"/>
<keyword evidence="3" id="KW-0143">Chaperone</keyword>
<evidence type="ECO:0000256" key="2">
    <source>
        <dbReference type="ARBA" id="ARBA00022840"/>
    </source>
</evidence>
<feature type="compositionally biased region" description="Basic and acidic residues" evidence="5">
    <location>
        <begin position="837"/>
        <end position="852"/>
    </location>
</feature>
<feature type="compositionally biased region" description="Basic and acidic residues" evidence="5">
    <location>
        <begin position="920"/>
        <end position="954"/>
    </location>
</feature>
<organism evidence="7 8">
    <name type="scientific">Thielaviopsis punctulata</name>
    <dbReference type="NCBI Taxonomy" id="72032"/>
    <lineage>
        <taxon>Eukaryota</taxon>
        <taxon>Fungi</taxon>
        <taxon>Dikarya</taxon>
        <taxon>Ascomycota</taxon>
        <taxon>Pezizomycotina</taxon>
        <taxon>Sordariomycetes</taxon>
        <taxon>Hypocreomycetidae</taxon>
        <taxon>Microascales</taxon>
        <taxon>Ceratocystidaceae</taxon>
        <taxon>Thielaviopsis</taxon>
    </lineage>
</organism>
<dbReference type="Gene3D" id="3.30.30.30">
    <property type="match status" value="1"/>
</dbReference>
<feature type="compositionally biased region" description="Low complexity" evidence="5">
    <location>
        <begin position="808"/>
        <end position="824"/>
    </location>
</feature>
<dbReference type="GO" id="GO:0140662">
    <property type="term" value="F:ATP-dependent protein folding chaperone"/>
    <property type="evidence" value="ECO:0007669"/>
    <property type="project" value="InterPro"/>
</dbReference>
<protein>
    <submittedName>
        <fullName evidence="7">Uncharacterized protein</fullName>
    </submittedName>
</protein>
<keyword evidence="1" id="KW-0547">Nucleotide-binding</keyword>
<dbReference type="InterPro" id="IPR029048">
    <property type="entry name" value="HSP70_C_sf"/>
</dbReference>
<evidence type="ECO:0000256" key="6">
    <source>
        <dbReference type="SAM" id="SignalP"/>
    </source>
</evidence>
<reference evidence="7 8" key="1">
    <citation type="submission" date="2015-03" db="EMBL/GenBank/DDBJ databases">
        <authorList>
            <person name="Radwan O."/>
            <person name="Al-Naeli F.A."/>
            <person name="Rendon G.A."/>
            <person name="Fields C."/>
        </authorList>
    </citation>
    <scope>NUCLEOTIDE SEQUENCE [LARGE SCALE GENOMIC DNA]</scope>
    <source>
        <strain evidence="7">CR-DP1</strain>
    </source>
</reference>
<dbReference type="EMBL" id="LAEV01001662">
    <property type="protein sequence ID" value="KKA27538.1"/>
    <property type="molecule type" value="Genomic_DNA"/>
</dbReference>
<dbReference type="InterPro" id="IPR043129">
    <property type="entry name" value="ATPase_NBD"/>
</dbReference>
<feature type="compositionally biased region" description="Acidic residues" evidence="5">
    <location>
        <begin position="962"/>
        <end position="971"/>
    </location>
</feature>
<evidence type="ECO:0000256" key="1">
    <source>
        <dbReference type="ARBA" id="ARBA00022741"/>
    </source>
</evidence>
<dbReference type="InterPro" id="IPR013126">
    <property type="entry name" value="Hsp_70_fam"/>
</dbReference>
<evidence type="ECO:0000256" key="4">
    <source>
        <dbReference type="SAM" id="Coils"/>
    </source>
</evidence>
<sequence length="1012" mass="109962">MHAASPLVKLLGLTLLCSSQALAASAAIGVDLGTEYIKASLVKPGIPLEIVLTKDSRRKEASSIAFKPARDGPKEGEFPERVYGSDAVALAARFPGEVYPNLKALLGKRLDSDVTQEYIKRHPALAVSEKSPRGTVAFGSKAFLASEDTWMVEELLAMQLQSIRKNAQALAGSDSPISAAVITVPPFYTTEEKRAVHLAAKLAGLEVLDLISDGLAVGLNYATSRQFPSVTDGQKPEYHLVFDMGAGSAKATVLRFQSRSVKDVGKYNKTVQEVQVMGYGWDRSLGGDALNSLIIDDMAAKFAESPKAQAASATADKVLGHGRAVARLTKEAERLRHILSANANTQGSFEGLYDDIDFKYKITRADFEEMASSYIDRVGATIKAALIKANLDVSDLDSVILHGGASRTPFVQRELEKVIGSADKIRSSVNSDESAVMGAVFRGAEISPSFRVKEIRLAETTPYSSGIKWVTPEGKLRHQRVWSPVSVLGAPAKEVPLPVRTDFEGTFYQAVDENEVDLLTLKTTNLTESVAELKEKFMCADSGIRFKFAATLAREDGEIVVSKTFVECETEVESSEGLIDGVKNLFGFGKKDQKPLKDSEAEVEAETEEASSSLSSSSSSSSSSATAASSSSTASEAAPSASAASEKKKTVVSIPVGFTVSEAGIPSLTKDEFKAATGRLKAFEASDLARRQREEALNQLEGFTYKARELPETEQWQTYATEAERTEVLKKATEYGDWVYGDGAEAAKKEFEEKLKDLKSVVDRVVQRIAENEERPGLVEKLQKAITEAVEYTAKIRSDIEKYEEWHASASASSSGSSTAEAPSETNDFDGLEDEAEPSKKPSMDDVLKERGPVPPMYEVGDLSALDAISSEAREWLDSLLPQQEPLGPTDDAVLKTADIKRYIKKLEQAGVELTMKGVRNFEKRQSAEARKEKAAKDKARKDKKDKAKKEKEDKKHKKEAEQEEEEEGQEADIGGKIEEIVKKAQEAGAKVVEEAEAKAESEAKADEHDEL</sequence>
<feature type="region of interest" description="Disordered" evidence="5">
    <location>
        <begin position="806"/>
        <end position="859"/>
    </location>
</feature>
<keyword evidence="8" id="KW-1185">Reference proteome</keyword>
<dbReference type="GO" id="GO:0005524">
    <property type="term" value="F:ATP binding"/>
    <property type="evidence" value="ECO:0007669"/>
    <property type="project" value="UniProtKB-KW"/>
</dbReference>
<dbReference type="Gene3D" id="3.30.420.40">
    <property type="match status" value="2"/>
</dbReference>
<keyword evidence="4" id="KW-0175">Coiled coil</keyword>
<dbReference type="Gene3D" id="3.90.640.10">
    <property type="entry name" value="Actin, Chain A, domain 4"/>
    <property type="match status" value="1"/>
</dbReference>
<evidence type="ECO:0000256" key="3">
    <source>
        <dbReference type="ARBA" id="ARBA00023186"/>
    </source>
</evidence>
<dbReference type="PANTHER" id="PTHR45639:SF3">
    <property type="entry name" value="HYPOXIA UP-REGULATED PROTEIN 1"/>
    <property type="match status" value="1"/>
</dbReference>
<accession>A0A0F4ZCB6</accession>
<feature type="coiled-coil region" evidence="4">
    <location>
        <begin position="741"/>
        <end position="775"/>
    </location>
</feature>
<dbReference type="SUPFAM" id="SSF53067">
    <property type="entry name" value="Actin-like ATPase domain"/>
    <property type="match status" value="2"/>
</dbReference>
<feature type="signal peptide" evidence="6">
    <location>
        <begin position="1"/>
        <end position="23"/>
    </location>
</feature>